<dbReference type="Proteomes" id="UP000713880">
    <property type="component" value="Unassembled WGS sequence"/>
</dbReference>
<dbReference type="SUPFAM" id="SSF47413">
    <property type="entry name" value="lambda repressor-like DNA-binding domains"/>
    <property type="match status" value="1"/>
</dbReference>
<sequence length="116" mass="13511">MSFAEKLKQLRLQNNLTQEALGKRMNVSRSTIAGYETKNRQPSYEKLTALASLFRVPVDYLLDEEDEPVQLSVSRTGIPSSADTIILSRYRRLSARSKEEMLDFLQFLEFRDRKKH</sequence>
<dbReference type="PANTHER" id="PTHR46558:SF11">
    <property type="entry name" value="HTH-TYPE TRANSCRIPTIONAL REGULATOR XRE"/>
    <property type="match status" value="1"/>
</dbReference>
<dbReference type="InterPro" id="IPR001387">
    <property type="entry name" value="Cro/C1-type_HTH"/>
</dbReference>
<evidence type="ECO:0000313" key="3">
    <source>
        <dbReference type="EMBL" id="MBM6827381.1"/>
    </source>
</evidence>
<evidence type="ECO:0000259" key="2">
    <source>
        <dbReference type="PROSITE" id="PS50943"/>
    </source>
</evidence>
<evidence type="ECO:0000256" key="1">
    <source>
        <dbReference type="ARBA" id="ARBA00023125"/>
    </source>
</evidence>
<dbReference type="EMBL" id="JACJLV010000033">
    <property type="protein sequence ID" value="MBM6827381.1"/>
    <property type="molecule type" value="Genomic_DNA"/>
</dbReference>
<protein>
    <submittedName>
        <fullName evidence="3">Helix-turn-helix transcriptional regulator</fullName>
    </submittedName>
</protein>
<dbReference type="GO" id="GO:0003677">
    <property type="term" value="F:DNA binding"/>
    <property type="evidence" value="ECO:0007669"/>
    <property type="project" value="UniProtKB-KW"/>
</dbReference>
<accession>A0A939BCJ7</accession>
<dbReference type="PANTHER" id="PTHR46558">
    <property type="entry name" value="TRACRIPTIONAL REGULATORY PROTEIN-RELATED-RELATED"/>
    <property type="match status" value="1"/>
</dbReference>
<proteinExistence type="predicted"/>
<reference evidence="3" key="1">
    <citation type="submission" date="2020-08" db="EMBL/GenBank/DDBJ databases">
        <authorList>
            <person name="Cejkova D."/>
            <person name="Kubasova T."/>
            <person name="Jahodarova E."/>
            <person name="Rychlik I."/>
        </authorList>
    </citation>
    <scope>NUCLEOTIDE SEQUENCE</scope>
    <source>
        <strain evidence="3">An420c</strain>
    </source>
</reference>
<dbReference type="AlphaFoldDB" id="A0A939BCJ7"/>
<organism evidence="3 4">
    <name type="scientific">Mordavella massiliensis</name>
    <dbReference type="NCBI Taxonomy" id="1871024"/>
    <lineage>
        <taxon>Bacteria</taxon>
        <taxon>Bacillati</taxon>
        <taxon>Bacillota</taxon>
        <taxon>Clostridia</taxon>
        <taxon>Eubacteriales</taxon>
        <taxon>Clostridiaceae</taxon>
        <taxon>Mordavella</taxon>
    </lineage>
</organism>
<dbReference type="SMART" id="SM00530">
    <property type="entry name" value="HTH_XRE"/>
    <property type="match status" value="1"/>
</dbReference>
<comment type="caution">
    <text evidence="3">The sequence shown here is derived from an EMBL/GenBank/DDBJ whole genome shotgun (WGS) entry which is preliminary data.</text>
</comment>
<dbReference type="CDD" id="cd00093">
    <property type="entry name" value="HTH_XRE"/>
    <property type="match status" value="1"/>
</dbReference>
<evidence type="ECO:0000313" key="4">
    <source>
        <dbReference type="Proteomes" id="UP000713880"/>
    </source>
</evidence>
<dbReference type="Pfam" id="PF01381">
    <property type="entry name" value="HTH_3"/>
    <property type="match status" value="1"/>
</dbReference>
<dbReference type="InterPro" id="IPR010982">
    <property type="entry name" value="Lambda_DNA-bd_dom_sf"/>
</dbReference>
<feature type="domain" description="HTH cro/C1-type" evidence="2">
    <location>
        <begin position="7"/>
        <end position="61"/>
    </location>
</feature>
<reference evidence="3" key="2">
    <citation type="journal article" date="2021" name="Sci. Rep.">
        <title>The distribution of antibiotic resistance genes in chicken gut microbiota commensals.</title>
        <authorList>
            <person name="Juricova H."/>
            <person name="Matiasovicova J."/>
            <person name="Kubasova T."/>
            <person name="Cejkova D."/>
            <person name="Rychlik I."/>
        </authorList>
    </citation>
    <scope>NUCLEOTIDE SEQUENCE</scope>
    <source>
        <strain evidence="3">An420c</strain>
    </source>
</reference>
<name>A0A939BCJ7_9CLOT</name>
<dbReference type="Gene3D" id="1.10.260.40">
    <property type="entry name" value="lambda repressor-like DNA-binding domains"/>
    <property type="match status" value="1"/>
</dbReference>
<dbReference type="RefSeq" id="WP_204909400.1">
    <property type="nucleotide sequence ID" value="NZ_JACJLV010000033.1"/>
</dbReference>
<keyword evidence="4" id="KW-1185">Reference proteome</keyword>
<gene>
    <name evidence="3" type="ORF">H6A13_09795</name>
</gene>
<dbReference type="PROSITE" id="PS50943">
    <property type="entry name" value="HTH_CROC1"/>
    <property type="match status" value="1"/>
</dbReference>
<keyword evidence="1" id="KW-0238">DNA-binding</keyword>